<evidence type="ECO:0000313" key="3">
    <source>
        <dbReference type="Proteomes" id="UP000298030"/>
    </source>
</evidence>
<gene>
    <name evidence="2" type="ORF">FA13DRAFT_1732615</name>
</gene>
<dbReference type="EMBL" id="QPFP01000018">
    <property type="protein sequence ID" value="TEB31728.1"/>
    <property type="molecule type" value="Genomic_DNA"/>
</dbReference>
<dbReference type="Proteomes" id="UP000298030">
    <property type="component" value="Unassembled WGS sequence"/>
</dbReference>
<feature type="transmembrane region" description="Helical" evidence="1">
    <location>
        <begin position="99"/>
        <end position="120"/>
    </location>
</feature>
<accession>A0A4Y7TCS4</accession>
<keyword evidence="1" id="KW-0812">Transmembrane</keyword>
<dbReference type="AlphaFoldDB" id="A0A4Y7TCS4"/>
<name>A0A4Y7TCS4_COPMI</name>
<keyword evidence="3" id="KW-1185">Reference proteome</keyword>
<reference evidence="2 3" key="1">
    <citation type="journal article" date="2019" name="Nat. Ecol. Evol.">
        <title>Megaphylogeny resolves global patterns of mushroom evolution.</title>
        <authorList>
            <person name="Varga T."/>
            <person name="Krizsan K."/>
            <person name="Foldi C."/>
            <person name="Dima B."/>
            <person name="Sanchez-Garcia M."/>
            <person name="Sanchez-Ramirez S."/>
            <person name="Szollosi G.J."/>
            <person name="Szarkandi J.G."/>
            <person name="Papp V."/>
            <person name="Albert L."/>
            <person name="Andreopoulos W."/>
            <person name="Angelini C."/>
            <person name="Antonin V."/>
            <person name="Barry K.W."/>
            <person name="Bougher N.L."/>
            <person name="Buchanan P."/>
            <person name="Buyck B."/>
            <person name="Bense V."/>
            <person name="Catcheside P."/>
            <person name="Chovatia M."/>
            <person name="Cooper J."/>
            <person name="Damon W."/>
            <person name="Desjardin D."/>
            <person name="Finy P."/>
            <person name="Geml J."/>
            <person name="Haridas S."/>
            <person name="Hughes K."/>
            <person name="Justo A."/>
            <person name="Karasinski D."/>
            <person name="Kautmanova I."/>
            <person name="Kiss B."/>
            <person name="Kocsube S."/>
            <person name="Kotiranta H."/>
            <person name="LaButti K.M."/>
            <person name="Lechner B.E."/>
            <person name="Liimatainen K."/>
            <person name="Lipzen A."/>
            <person name="Lukacs Z."/>
            <person name="Mihaltcheva S."/>
            <person name="Morgado L.N."/>
            <person name="Niskanen T."/>
            <person name="Noordeloos M.E."/>
            <person name="Ohm R.A."/>
            <person name="Ortiz-Santana B."/>
            <person name="Ovrebo C."/>
            <person name="Racz N."/>
            <person name="Riley R."/>
            <person name="Savchenko A."/>
            <person name="Shiryaev A."/>
            <person name="Soop K."/>
            <person name="Spirin V."/>
            <person name="Szebenyi C."/>
            <person name="Tomsovsky M."/>
            <person name="Tulloss R.E."/>
            <person name="Uehling J."/>
            <person name="Grigoriev I.V."/>
            <person name="Vagvolgyi C."/>
            <person name="Papp T."/>
            <person name="Martin F.M."/>
            <person name="Miettinen O."/>
            <person name="Hibbett D.S."/>
            <person name="Nagy L.G."/>
        </authorList>
    </citation>
    <scope>NUCLEOTIDE SEQUENCE [LARGE SCALE GENOMIC DNA]</scope>
    <source>
        <strain evidence="2 3">FP101781</strain>
    </source>
</reference>
<dbReference type="OrthoDB" id="2958382at2759"/>
<evidence type="ECO:0000313" key="2">
    <source>
        <dbReference type="EMBL" id="TEB31728.1"/>
    </source>
</evidence>
<proteinExistence type="predicted"/>
<organism evidence="2 3">
    <name type="scientific">Coprinellus micaceus</name>
    <name type="common">Glistening ink-cap mushroom</name>
    <name type="synonym">Coprinus micaceus</name>
    <dbReference type="NCBI Taxonomy" id="71717"/>
    <lineage>
        <taxon>Eukaryota</taxon>
        <taxon>Fungi</taxon>
        <taxon>Dikarya</taxon>
        <taxon>Basidiomycota</taxon>
        <taxon>Agaricomycotina</taxon>
        <taxon>Agaricomycetes</taxon>
        <taxon>Agaricomycetidae</taxon>
        <taxon>Agaricales</taxon>
        <taxon>Agaricineae</taxon>
        <taxon>Psathyrellaceae</taxon>
        <taxon>Coprinellus</taxon>
    </lineage>
</organism>
<comment type="caution">
    <text evidence="2">The sequence shown here is derived from an EMBL/GenBank/DDBJ whole genome shotgun (WGS) entry which is preliminary data.</text>
</comment>
<keyword evidence="1" id="KW-1133">Transmembrane helix</keyword>
<keyword evidence="1" id="KW-0472">Membrane</keyword>
<evidence type="ECO:0000256" key="1">
    <source>
        <dbReference type="SAM" id="Phobius"/>
    </source>
</evidence>
<sequence>MRNRTLPVPPATPLAVMLLIFHSSNHIPDVDSHSRFISHHVHTREAPRAQMPRYHPLPPLDPQSPSLDDDNTEYELETLSTTLRIASSHPQPSQGEKGALWWICVGLAFNAAIMIVNLSLSMKVESELALLKERPLSELPRPDPLYGVKNPG</sequence>
<protein>
    <submittedName>
        <fullName evidence="2">Uncharacterized protein</fullName>
    </submittedName>
</protein>